<protein>
    <submittedName>
        <fullName evidence="6">Aminotransferase class I/II-fold pyridoxal phosphate-dependent enzyme</fullName>
    </submittedName>
</protein>
<evidence type="ECO:0000313" key="7">
    <source>
        <dbReference type="Proteomes" id="UP000474957"/>
    </source>
</evidence>
<dbReference type="Proteomes" id="UP000474957">
    <property type="component" value="Unassembled WGS sequence"/>
</dbReference>
<comment type="subunit">
    <text evidence="3">Homotetramer.</text>
</comment>
<dbReference type="Pfam" id="PF01212">
    <property type="entry name" value="Beta_elim_lyase"/>
    <property type="match status" value="1"/>
</dbReference>
<sequence>MIPINMADDSHVPTPPEMAALLAELSTEAEADYYGQGGAVAAFEEQVAEFLGKERAVMFPTGTLGNQLTLQRLSGGSPARIVVHRQSHLFNDAGDNLSQLSGLTMVPLEGRGAGYSAAQLKAEIERTRSARVASRIGAVAVETPSRRVSGRRFGSELPGVIEVAKAEGIPLFLDGARMLIECAWADVTPREMAAPFDAVYLSLYKYLKAPFGCVIAGPGELFEGIHHHRRRFGGSLYQMWPAAVIASNALPRQAETWREARRVGEACILALKERDRIPNVYPDGTNVLTFNCMASPEKLNALEEKFGLKFLPPSSGQLSLKINETWIGHDPNQIADRLIAVLDEAQIC</sequence>
<keyword evidence="4" id="KW-0663">Pyridoxal phosphate</keyword>
<dbReference type="InterPro" id="IPR001597">
    <property type="entry name" value="ArAA_b-elim_lyase/Thr_aldolase"/>
</dbReference>
<evidence type="ECO:0000256" key="3">
    <source>
        <dbReference type="ARBA" id="ARBA00011881"/>
    </source>
</evidence>
<dbReference type="GO" id="GO:0005829">
    <property type="term" value="C:cytosol"/>
    <property type="evidence" value="ECO:0007669"/>
    <property type="project" value="TreeGrafter"/>
</dbReference>
<evidence type="ECO:0000256" key="2">
    <source>
        <dbReference type="ARBA" id="ARBA00006966"/>
    </source>
</evidence>
<comment type="caution">
    <text evidence="6">The sequence shown here is derived from an EMBL/GenBank/DDBJ whole genome shotgun (WGS) entry which is preliminary data.</text>
</comment>
<evidence type="ECO:0000256" key="1">
    <source>
        <dbReference type="ARBA" id="ARBA00001933"/>
    </source>
</evidence>
<dbReference type="Gene3D" id="3.40.640.10">
    <property type="entry name" value="Type I PLP-dependent aspartate aminotransferase-like (Major domain)"/>
    <property type="match status" value="1"/>
</dbReference>
<dbReference type="SUPFAM" id="SSF53383">
    <property type="entry name" value="PLP-dependent transferases"/>
    <property type="match status" value="1"/>
</dbReference>
<dbReference type="EMBL" id="WIND01000013">
    <property type="protein sequence ID" value="MSU90935.1"/>
    <property type="molecule type" value="Genomic_DNA"/>
</dbReference>
<keyword evidence="6" id="KW-0808">Transferase</keyword>
<gene>
    <name evidence="6" type="ORF">GE300_15160</name>
</gene>
<accession>A0A6L5Z4B8</accession>
<evidence type="ECO:0000256" key="4">
    <source>
        <dbReference type="ARBA" id="ARBA00022898"/>
    </source>
</evidence>
<comment type="similarity">
    <text evidence="2">Belongs to the threonine aldolase family.</text>
</comment>
<reference evidence="6 7" key="1">
    <citation type="submission" date="2019-10" db="EMBL/GenBank/DDBJ databases">
        <title>Cognatihalovulum marinum gen. nov. sp. nov., a new member of the family Rhodobacteraceae isolated from deep seawater of the Northwest Indian Ocean.</title>
        <authorList>
            <person name="Ruan C."/>
            <person name="Wang J."/>
            <person name="Zheng X."/>
            <person name="Song L."/>
            <person name="Zhu Y."/>
            <person name="Huang Y."/>
            <person name="Lu Z."/>
            <person name="Du W."/>
            <person name="Huang L."/>
            <person name="Dai X."/>
        </authorList>
    </citation>
    <scope>NUCLEOTIDE SEQUENCE [LARGE SCALE GENOMIC DNA]</scope>
    <source>
        <strain evidence="6 7">2CG4</strain>
    </source>
</reference>
<keyword evidence="6" id="KW-0032">Aminotransferase</keyword>
<comment type="cofactor">
    <cofactor evidence="1">
        <name>pyridoxal 5'-phosphate</name>
        <dbReference type="ChEBI" id="CHEBI:597326"/>
    </cofactor>
</comment>
<dbReference type="GO" id="GO:0008732">
    <property type="term" value="F:L-allo-threonine aldolase activity"/>
    <property type="evidence" value="ECO:0007669"/>
    <property type="project" value="TreeGrafter"/>
</dbReference>
<evidence type="ECO:0000313" key="6">
    <source>
        <dbReference type="EMBL" id="MSU90935.1"/>
    </source>
</evidence>
<evidence type="ECO:0000259" key="5">
    <source>
        <dbReference type="Pfam" id="PF01212"/>
    </source>
</evidence>
<dbReference type="GO" id="GO:0006545">
    <property type="term" value="P:glycine biosynthetic process"/>
    <property type="evidence" value="ECO:0007669"/>
    <property type="project" value="TreeGrafter"/>
</dbReference>
<dbReference type="RefSeq" id="WP_154447570.1">
    <property type="nucleotide sequence ID" value="NZ_WIND01000013.1"/>
</dbReference>
<dbReference type="GO" id="GO:0006567">
    <property type="term" value="P:L-threonine catabolic process"/>
    <property type="evidence" value="ECO:0007669"/>
    <property type="project" value="TreeGrafter"/>
</dbReference>
<proteinExistence type="inferred from homology"/>
<dbReference type="AlphaFoldDB" id="A0A6L5Z4B8"/>
<name>A0A6L5Z4B8_9RHOB</name>
<dbReference type="InterPro" id="IPR015424">
    <property type="entry name" value="PyrdxlP-dep_Trfase"/>
</dbReference>
<dbReference type="InterPro" id="IPR015421">
    <property type="entry name" value="PyrdxlP-dep_Trfase_major"/>
</dbReference>
<dbReference type="GO" id="GO:0008483">
    <property type="term" value="F:transaminase activity"/>
    <property type="evidence" value="ECO:0007669"/>
    <property type="project" value="UniProtKB-KW"/>
</dbReference>
<feature type="domain" description="Aromatic amino acid beta-eliminating lyase/threonine aldolase" evidence="5">
    <location>
        <begin position="9"/>
        <end position="266"/>
    </location>
</feature>
<dbReference type="PANTHER" id="PTHR48097:SF9">
    <property type="entry name" value="L-THREONINE ALDOLASE"/>
    <property type="match status" value="1"/>
</dbReference>
<keyword evidence="7" id="KW-1185">Reference proteome</keyword>
<organism evidence="6 7">
    <name type="scientific">Halovulum marinum</name>
    <dbReference type="NCBI Taxonomy" id="2662447"/>
    <lineage>
        <taxon>Bacteria</taxon>
        <taxon>Pseudomonadati</taxon>
        <taxon>Pseudomonadota</taxon>
        <taxon>Alphaproteobacteria</taxon>
        <taxon>Rhodobacterales</taxon>
        <taxon>Paracoccaceae</taxon>
        <taxon>Halovulum</taxon>
    </lineage>
</organism>
<dbReference type="PANTHER" id="PTHR48097">
    <property type="entry name" value="L-THREONINE ALDOLASE-RELATED"/>
    <property type="match status" value="1"/>
</dbReference>